<dbReference type="GeneID" id="58262855"/>
<keyword evidence="1" id="KW-1133">Transmembrane helix</keyword>
<evidence type="ECO:0000313" key="3">
    <source>
        <dbReference type="EMBL" id="MBS7824069.1"/>
    </source>
</evidence>
<dbReference type="EMBL" id="JAGIBU010000001">
    <property type="protein sequence ID" value="MBS7824069.1"/>
    <property type="molecule type" value="Genomic_DNA"/>
</dbReference>
<proteinExistence type="predicted"/>
<dbReference type="Pfam" id="PF05232">
    <property type="entry name" value="BTP"/>
    <property type="match status" value="2"/>
</dbReference>
<organism evidence="3 4">
    <name type="scientific">Wohlfahrtiimonas chitiniclastica</name>
    <dbReference type="NCBI Taxonomy" id="400946"/>
    <lineage>
        <taxon>Bacteria</taxon>
        <taxon>Pseudomonadati</taxon>
        <taxon>Pseudomonadota</taxon>
        <taxon>Gammaproteobacteria</taxon>
        <taxon>Cardiobacteriales</taxon>
        <taxon>Ignatzschineriaceae</taxon>
        <taxon>Wohlfahrtiimonas</taxon>
    </lineage>
</organism>
<sequence length="142" mass="16431">MAISASRSLKERIFHAITFEFFAIVFTMLIGIFILNKPAGSMGILSVLISVTALLLNIVFNWLFDRVFPFVNGDRPVKIRMLHAIGFEGTLVLFTVPMIAFFLKVTLIDAFMIEIGFLIFFLFYTYLYNWLYDKVRRQIVKA</sequence>
<feature type="domain" description="Chlorhexidine efflux transporter" evidence="2">
    <location>
        <begin position="75"/>
        <end position="137"/>
    </location>
</feature>
<reference evidence="3" key="1">
    <citation type="submission" date="2021-03" db="EMBL/GenBank/DDBJ databases">
        <title>Identification and antibiotic profiling of Wohlfahrtiimonas chitiniclastica, an underestimated human pathogen.</title>
        <authorList>
            <person name="Kopf A."/>
            <person name="Bunk B."/>
            <person name="Coldewey S."/>
            <person name="Gunzer F."/>
            <person name="Riedel T."/>
            <person name="Schroettner P."/>
        </authorList>
    </citation>
    <scope>NUCLEOTIDE SEQUENCE</scope>
    <source>
        <strain evidence="3">DSM 100917</strain>
    </source>
</reference>
<feature type="transmembrane region" description="Helical" evidence="1">
    <location>
        <begin position="12"/>
        <end position="35"/>
    </location>
</feature>
<dbReference type="RefSeq" id="WP_008314311.1">
    <property type="nucleotide sequence ID" value="NZ_CP115969.1"/>
</dbReference>
<evidence type="ECO:0000256" key="1">
    <source>
        <dbReference type="SAM" id="Phobius"/>
    </source>
</evidence>
<feature type="transmembrane region" description="Helical" evidence="1">
    <location>
        <begin position="111"/>
        <end position="131"/>
    </location>
</feature>
<dbReference type="InterPro" id="IPR058208">
    <property type="entry name" value="PACE"/>
</dbReference>
<evidence type="ECO:0000313" key="4">
    <source>
        <dbReference type="Proteomes" id="UP000680020"/>
    </source>
</evidence>
<comment type="caution">
    <text evidence="3">The sequence shown here is derived from an EMBL/GenBank/DDBJ whole genome shotgun (WGS) entry which is preliminary data.</text>
</comment>
<name>A0A165HUS7_9GAMM</name>
<evidence type="ECO:0000259" key="2">
    <source>
        <dbReference type="Pfam" id="PF05232"/>
    </source>
</evidence>
<keyword evidence="1" id="KW-0472">Membrane</keyword>
<protein>
    <submittedName>
        <fullName evidence="3">PACE efflux transporter</fullName>
    </submittedName>
</protein>
<feature type="transmembrane region" description="Helical" evidence="1">
    <location>
        <begin position="41"/>
        <end position="64"/>
    </location>
</feature>
<feature type="transmembrane region" description="Helical" evidence="1">
    <location>
        <begin position="85"/>
        <end position="105"/>
    </location>
</feature>
<feature type="domain" description="Chlorhexidine efflux transporter" evidence="2">
    <location>
        <begin position="7"/>
        <end position="69"/>
    </location>
</feature>
<dbReference type="AlphaFoldDB" id="A0A165HUS7"/>
<accession>A0A165HUS7</accession>
<dbReference type="Proteomes" id="UP000680020">
    <property type="component" value="Unassembled WGS sequence"/>
</dbReference>
<keyword evidence="1" id="KW-0812">Transmembrane</keyword>
<dbReference type="NCBIfam" id="NF033664">
    <property type="entry name" value="PACE_transport"/>
    <property type="match status" value="1"/>
</dbReference>
<gene>
    <name evidence="3" type="ORF">J7561_02480</name>
</gene>
<dbReference type="InterPro" id="IPR007896">
    <property type="entry name" value="BTP_bacteria"/>
</dbReference>